<dbReference type="OMA" id="KRTNDCA"/>
<protein>
    <submittedName>
        <fullName evidence="2">Zinc finger CCHC domain-containing protein 10</fullName>
    </submittedName>
</protein>
<dbReference type="PANTHER" id="PTHR13491">
    <property type="entry name" value="ZCCHC10 PROTEIN"/>
    <property type="match status" value="1"/>
</dbReference>
<name>A0A087TML3_STEMI</name>
<feature type="region of interest" description="Disordered" evidence="1">
    <location>
        <begin position="32"/>
        <end position="129"/>
    </location>
</feature>
<gene>
    <name evidence="2" type="ORF">X975_10134</name>
</gene>
<dbReference type="GO" id="GO:0008270">
    <property type="term" value="F:zinc ion binding"/>
    <property type="evidence" value="ECO:0007669"/>
    <property type="project" value="InterPro"/>
</dbReference>
<dbReference type="InterPro" id="IPR036875">
    <property type="entry name" value="Znf_CCHC_sf"/>
</dbReference>
<dbReference type="OrthoDB" id="437973at2759"/>
<evidence type="ECO:0000313" key="2">
    <source>
        <dbReference type="EMBL" id="KFM66352.1"/>
    </source>
</evidence>
<accession>A0A087TML3</accession>
<feature type="compositionally biased region" description="Low complexity" evidence="1">
    <location>
        <begin position="80"/>
        <end position="129"/>
    </location>
</feature>
<dbReference type="AlphaFoldDB" id="A0A087TML3"/>
<dbReference type="GO" id="GO:0003676">
    <property type="term" value="F:nucleic acid binding"/>
    <property type="evidence" value="ECO:0007669"/>
    <property type="project" value="InterPro"/>
</dbReference>
<evidence type="ECO:0000313" key="3">
    <source>
        <dbReference type="Proteomes" id="UP000054359"/>
    </source>
</evidence>
<feature type="compositionally biased region" description="Basic and acidic residues" evidence="1">
    <location>
        <begin position="53"/>
        <end position="64"/>
    </location>
</feature>
<keyword evidence="3" id="KW-1185">Reference proteome</keyword>
<dbReference type="Pfam" id="PF13917">
    <property type="entry name" value="zf-CCHC_3"/>
    <property type="match status" value="1"/>
</dbReference>
<proteinExistence type="predicted"/>
<dbReference type="EMBL" id="KK115911">
    <property type="protein sequence ID" value="KFM66352.1"/>
    <property type="molecule type" value="Genomic_DNA"/>
</dbReference>
<feature type="non-terminal residue" evidence="2">
    <location>
        <position position="129"/>
    </location>
</feature>
<organism evidence="2 3">
    <name type="scientific">Stegodyphus mimosarum</name>
    <name type="common">African social velvet spider</name>
    <dbReference type="NCBI Taxonomy" id="407821"/>
    <lineage>
        <taxon>Eukaryota</taxon>
        <taxon>Metazoa</taxon>
        <taxon>Ecdysozoa</taxon>
        <taxon>Arthropoda</taxon>
        <taxon>Chelicerata</taxon>
        <taxon>Arachnida</taxon>
        <taxon>Araneae</taxon>
        <taxon>Araneomorphae</taxon>
        <taxon>Entelegynae</taxon>
        <taxon>Eresoidea</taxon>
        <taxon>Eresidae</taxon>
        <taxon>Stegodyphus</taxon>
    </lineage>
</organism>
<dbReference type="Proteomes" id="UP000054359">
    <property type="component" value="Unassembled WGS sequence"/>
</dbReference>
<dbReference type="InterPro" id="IPR039715">
    <property type="entry name" value="ZCCHC10"/>
</dbReference>
<evidence type="ECO:0000256" key="1">
    <source>
        <dbReference type="SAM" id="MobiDB-lite"/>
    </source>
</evidence>
<sequence length="129" mass="13636">MGSSVKNRSAYDPSTYRCQKCLEKGHFTYECSGKRKYVSRPTRTAMLNKRLKTKDEDPSRRDANSAKSDSSSAMHNNPVDAASSTTSSSTDSDTDSSTSDESHSSSSSSSASSTSSSSSSASSSSEDGD</sequence>
<dbReference type="PANTHER" id="PTHR13491:SF0">
    <property type="entry name" value="ZINC FINGER CCHC DOMAIN-CONTAINING PROTEIN 10"/>
    <property type="match status" value="1"/>
</dbReference>
<reference evidence="2 3" key="1">
    <citation type="submission" date="2013-11" db="EMBL/GenBank/DDBJ databases">
        <title>Genome sequencing of Stegodyphus mimosarum.</title>
        <authorList>
            <person name="Bechsgaard J."/>
        </authorList>
    </citation>
    <scope>NUCLEOTIDE SEQUENCE [LARGE SCALE GENOMIC DNA]</scope>
</reference>
<dbReference type="SUPFAM" id="SSF57756">
    <property type="entry name" value="Retrovirus zinc finger-like domains"/>
    <property type="match status" value="1"/>
</dbReference>